<feature type="non-terminal residue" evidence="1">
    <location>
        <position position="245"/>
    </location>
</feature>
<dbReference type="InterPro" id="IPR032675">
    <property type="entry name" value="LRR_dom_sf"/>
</dbReference>
<accession>A0A146K4Z0</accession>
<dbReference type="InterPro" id="IPR026906">
    <property type="entry name" value="LRR_5"/>
</dbReference>
<dbReference type="AlphaFoldDB" id="A0A146K4Z0"/>
<gene>
    <name evidence="1" type="ORF">TPC1_20060</name>
</gene>
<feature type="non-terminal residue" evidence="1">
    <location>
        <position position="1"/>
    </location>
</feature>
<dbReference type="EMBL" id="GDID01005965">
    <property type="protein sequence ID" value="JAP90641.1"/>
    <property type="molecule type" value="Transcribed_RNA"/>
</dbReference>
<dbReference type="Gene3D" id="3.80.10.10">
    <property type="entry name" value="Ribonuclease Inhibitor"/>
    <property type="match status" value="1"/>
</dbReference>
<proteinExistence type="predicted"/>
<protein>
    <submittedName>
        <fullName evidence="1">Leucine rich repeats-containing protein</fullName>
    </submittedName>
</protein>
<organism evidence="1">
    <name type="scientific">Trepomonas sp. PC1</name>
    <dbReference type="NCBI Taxonomy" id="1076344"/>
    <lineage>
        <taxon>Eukaryota</taxon>
        <taxon>Metamonada</taxon>
        <taxon>Diplomonadida</taxon>
        <taxon>Hexamitidae</taxon>
        <taxon>Hexamitinae</taxon>
        <taxon>Trepomonas</taxon>
    </lineage>
</organism>
<dbReference type="Pfam" id="PF13306">
    <property type="entry name" value="LRR_5"/>
    <property type="match status" value="1"/>
</dbReference>
<name>A0A146K4Z0_9EUKA</name>
<reference evidence="1" key="1">
    <citation type="submission" date="2015-07" db="EMBL/GenBank/DDBJ databases">
        <title>Adaptation to a free-living lifestyle via gene acquisitions in the diplomonad Trepomonas sp. PC1.</title>
        <authorList>
            <person name="Xu F."/>
            <person name="Jerlstrom-Hultqvist J."/>
            <person name="Kolisko M."/>
            <person name="Simpson A.G.B."/>
            <person name="Roger A.J."/>
            <person name="Svard S.G."/>
            <person name="Andersson J.O."/>
        </authorList>
    </citation>
    <scope>NUCLEOTIDE SEQUENCE</scope>
    <source>
        <strain evidence="1">PC1</strain>
    </source>
</reference>
<evidence type="ECO:0000313" key="1">
    <source>
        <dbReference type="EMBL" id="JAP90641.1"/>
    </source>
</evidence>
<sequence length="245" mass="28024">QEADEGKIIEKCLILKNEACDTKYGGDKQIEYVYAPLLKCVRSYQFRETSIKKVYMPNLQKIGLCGFYNSKMQYVDFPLLGEIDTHALSGNSFKYLDLPRLVYSTGSYNIVECSHLLTFQAPLLEKFADLFFYNCGNLHTVVAPKSILSDKIFYKCDKLKTVLAIGNFICSCSRCPKCLGTFDQCLKRGQRIPAQEKLVDKLEQSRKGSQTIRKLYLKQERCKVFVSGLSSTFQEMQEMLDQKLG</sequence>